<dbReference type="GO" id="GO:0016872">
    <property type="term" value="F:intramolecular lyase activity"/>
    <property type="evidence" value="ECO:0007669"/>
    <property type="project" value="InterPro"/>
</dbReference>
<sequence length="117" mass="12549">MTYPLLALPFLALAATVLAVAALRHRPGVRWWRATGLTMLSLLVLTVVFDNVMIAADLFRYSEEHLLGLHVGLAPIEDLAWPLAAGLGLPAVQLLLTGGREDRPVASRTSRPTGAQG</sequence>
<dbReference type="Proteomes" id="UP000663791">
    <property type="component" value="Unassembled WGS sequence"/>
</dbReference>
<feature type="transmembrane region" description="Helical" evidence="8">
    <location>
        <begin position="79"/>
        <end position="98"/>
    </location>
</feature>
<keyword evidence="6 8" id="KW-0472">Membrane</keyword>
<feature type="transmembrane region" description="Helical" evidence="8">
    <location>
        <begin position="35"/>
        <end position="59"/>
    </location>
</feature>
<organism evidence="10 11">
    <name type="scientific">Nocardioides faecalis</name>
    <dbReference type="NCBI Taxonomy" id="2803858"/>
    <lineage>
        <taxon>Bacteria</taxon>
        <taxon>Bacillati</taxon>
        <taxon>Actinomycetota</taxon>
        <taxon>Actinomycetes</taxon>
        <taxon>Propionibacteriales</taxon>
        <taxon>Nocardioidaceae</taxon>
        <taxon>Nocardioides</taxon>
    </lineage>
</organism>
<evidence type="ECO:0000256" key="8">
    <source>
        <dbReference type="SAM" id="Phobius"/>
    </source>
</evidence>
<feature type="transmembrane region" description="Helical" evidence="8">
    <location>
        <begin position="6"/>
        <end position="23"/>
    </location>
</feature>
<dbReference type="RefSeq" id="WP_205290230.1">
    <property type="nucleotide sequence ID" value="NZ_CP074406.1"/>
</dbReference>
<protein>
    <submittedName>
        <fullName evidence="10">Lycopene cyclase domain-containing protein</fullName>
    </submittedName>
</protein>
<name>A0A939BUW7_9ACTN</name>
<accession>A0A939BUW7</accession>
<dbReference type="EMBL" id="JAERTX010000003">
    <property type="protein sequence ID" value="MBM9458922.1"/>
    <property type="molecule type" value="Genomic_DNA"/>
</dbReference>
<comment type="subcellular location">
    <subcellularLocation>
        <location evidence="1">Membrane</location>
        <topology evidence="1">Multi-pass membrane protein</topology>
    </subcellularLocation>
</comment>
<comment type="pathway">
    <text evidence="2">Carotenoid biosynthesis.</text>
</comment>
<evidence type="ECO:0000256" key="7">
    <source>
        <dbReference type="ARBA" id="ARBA00023235"/>
    </source>
</evidence>
<feature type="domain" description="Lycopene cyclase" evidence="9">
    <location>
        <begin position="12"/>
        <end position="88"/>
    </location>
</feature>
<evidence type="ECO:0000313" key="10">
    <source>
        <dbReference type="EMBL" id="MBM9458922.1"/>
    </source>
</evidence>
<evidence type="ECO:0000256" key="3">
    <source>
        <dbReference type="ARBA" id="ARBA00022692"/>
    </source>
</evidence>
<dbReference type="GO" id="GO:0045436">
    <property type="term" value="F:lycopene beta cyclase activity"/>
    <property type="evidence" value="ECO:0007669"/>
    <property type="project" value="UniProtKB-ARBA"/>
</dbReference>
<dbReference type="Pfam" id="PF18916">
    <property type="entry name" value="Lycopene_cyc"/>
    <property type="match status" value="1"/>
</dbReference>
<evidence type="ECO:0000256" key="2">
    <source>
        <dbReference type="ARBA" id="ARBA00004829"/>
    </source>
</evidence>
<dbReference type="GO" id="GO:0016117">
    <property type="term" value="P:carotenoid biosynthetic process"/>
    <property type="evidence" value="ECO:0007669"/>
    <property type="project" value="UniProtKB-KW"/>
</dbReference>
<keyword evidence="5 8" id="KW-1133">Transmembrane helix</keyword>
<evidence type="ECO:0000256" key="4">
    <source>
        <dbReference type="ARBA" id="ARBA00022746"/>
    </source>
</evidence>
<dbReference type="NCBIfam" id="TIGR03462">
    <property type="entry name" value="CarR_dom_SF"/>
    <property type="match status" value="1"/>
</dbReference>
<comment type="caution">
    <text evidence="10">The sequence shown here is derived from an EMBL/GenBank/DDBJ whole genome shotgun (WGS) entry which is preliminary data.</text>
</comment>
<dbReference type="InterPro" id="IPR017825">
    <property type="entry name" value="Lycopene_cyclase_dom"/>
</dbReference>
<evidence type="ECO:0000256" key="1">
    <source>
        <dbReference type="ARBA" id="ARBA00004141"/>
    </source>
</evidence>
<evidence type="ECO:0000256" key="6">
    <source>
        <dbReference type="ARBA" id="ARBA00023136"/>
    </source>
</evidence>
<keyword evidence="4" id="KW-0125">Carotenoid biosynthesis</keyword>
<gene>
    <name evidence="10" type="ORF">JK386_03335</name>
</gene>
<keyword evidence="11" id="KW-1185">Reference proteome</keyword>
<evidence type="ECO:0000259" key="9">
    <source>
        <dbReference type="Pfam" id="PF18916"/>
    </source>
</evidence>
<proteinExistence type="predicted"/>
<reference evidence="10" key="1">
    <citation type="submission" date="2021-01" db="EMBL/GenBank/DDBJ databases">
        <title>Novel species in genus Nocardioides.</title>
        <authorList>
            <person name="Zhang G."/>
        </authorList>
    </citation>
    <scope>NUCLEOTIDE SEQUENCE</scope>
    <source>
        <strain evidence="10">Zg-536</strain>
    </source>
</reference>
<evidence type="ECO:0000313" key="11">
    <source>
        <dbReference type="Proteomes" id="UP000663791"/>
    </source>
</evidence>
<keyword evidence="7" id="KW-0413">Isomerase</keyword>
<dbReference type="AlphaFoldDB" id="A0A939BUW7"/>
<keyword evidence="3 8" id="KW-0812">Transmembrane</keyword>
<dbReference type="GO" id="GO:0016020">
    <property type="term" value="C:membrane"/>
    <property type="evidence" value="ECO:0007669"/>
    <property type="project" value="UniProtKB-SubCell"/>
</dbReference>
<evidence type="ECO:0000256" key="5">
    <source>
        <dbReference type="ARBA" id="ARBA00022989"/>
    </source>
</evidence>